<keyword evidence="5" id="KW-0732">Signal</keyword>
<organism evidence="7 8">
    <name type="scientific">Rubrivivax gelatinosus</name>
    <name type="common">Rhodocyclus gelatinosus</name>
    <name type="synonym">Rhodopseudomonas gelatinosa</name>
    <dbReference type="NCBI Taxonomy" id="28068"/>
    <lineage>
        <taxon>Bacteria</taxon>
        <taxon>Pseudomonadati</taxon>
        <taxon>Pseudomonadota</taxon>
        <taxon>Betaproteobacteria</taxon>
        <taxon>Burkholderiales</taxon>
        <taxon>Sphaerotilaceae</taxon>
        <taxon>Rubrivivax</taxon>
    </lineage>
</organism>
<dbReference type="InterPro" id="IPR010538">
    <property type="entry name" value="DHOR"/>
</dbReference>
<keyword evidence="3 4" id="KW-0408">Iron</keyword>
<dbReference type="InterPro" id="IPR036909">
    <property type="entry name" value="Cyt_c-like_dom_sf"/>
</dbReference>
<evidence type="ECO:0000259" key="6">
    <source>
        <dbReference type="PROSITE" id="PS51007"/>
    </source>
</evidence>
<dbReference type="PROSITE" id="PS51007">
    <property type="entry name" value="CYTC"/>
    <property type="match status" value="1"/>
</dbReference>
<feature type="signal peptide" evidence="5">
    <location>
        <begin position="1"/>
        <end position="23"/>
    </location>
</feature>
<reference evidence="7" key="1">
    <citation type="submission" date="2017-08" db="EMBL/GenBank/DDBJ databases">
        <authorList>
            <person name="Imhoff J.F."/>
            <person name="Rahn T."/>
            <person name="Kuenzel S."/>
            <person name="Neulinger S.C."/>
        </authorList>
    </citation>
    <scope>NUCLEOTIDE SEQUENCE</scope>
    <source>
        <strain evidence="7">IM 151</strain>
    </source>
</reference>
<comment type="caution">
    <text evidence="7">The sequence shown here is derived from an EMBL/GenBank/DDBJ whole genome shotgun (WGS) entry which is preliminary data.</text>
</comment>
<evidence type="ECO:0000256" key="5">
    <source>
        <dbReference type="SAM" id="SignalP"/>
    </source>
</evidence>
<dbReference type="EMBL" id="NRRU01000030">
    <property type="protein sequence ID" value="MBK1713072.1"/>
    <property type="molecule type" value="Genomic_DNA"/>
</dbReference>
<evidence type="ECO:0000256" key="2">
    <source>
        <dbReference type="ARBA" id="ARBA00022723"/>
    </source>
</evidence>
<dbReference type="PIRSF" id="PIRSF028099">
    <property type="entry name" value="DUF1111"/>
    <property type="match status" value="1"/>
</dbReference>
<evidence type="ECO:0000256" key="3">
    <source>
        <dbReference type="ARBA" id="ARBA00023004"/>
    </source>
</evidence>
<proteinExistence type="predicted"/>
<evidence type="ECO:0000256" key="1">
    <source>
        <dbReference type="ARBA" id="ARBA00022617"/>
    </source>
</evidence>
<evidence type="ECO:0000313" key="7">
    <source>
        <dbReference type="EMBL" id="MBK1713072.1"/>
    </source>
</evidence>
<dbReference type="InterPro" id="IPR051395">
    <property type="entry name" value="Cytochrome_c_Peroxidase/MauG"/>
</dbReference>
<feature type="chain" id="PRO_5046463363" evidence="5">
    <location>
        <begin position="24"/>
        <end position="435"/>
    </location>
</feature>
<keyword evidence="1 4" id="KW-0349">Heme</keyword>
<sequence>MRRCAWLLAALAPLAGAQGQAVADSSAQAFSHPVAGLDAAGLETFFEGRNLFQRAWIAGARHEGDSRGLGPLYNRLSCIACHPDNGRGQAPAGPDERMLSMLVRLSVPGRGAHGGPRPHPVYGEQLNEEGVPGVPGEGRARLRWVPVLHVGADGSRSQLRRPQLQFRELGYGALRPVLLSPRVGSVVYGLGLLQAVPDAALQALARTPRPDGIRGRLNRVWDPVTQRPAIGRFGWKANAASVQAQVLQAALGDLGLTSDVLPAANCMPAQTACRARARHEEVDLAPAEVQALAFYMSRLAPPAPRKAGDPAVERGRRLFEQANCSACHLPALPQPAGAEPAAAYTDLLLHDMGPGLADGRPDFRAGGRDWRTAPLWGIGLVPTVNGHSEYLHDGRARNLHEAVLWHDGEARQSRRRFERMTAADQGALLAFLASL</sequence>
<name>A0ABS1DWC2_RUBGE</name>
<dbReference type="SUPFAM" id="SSF46626">
    <property type="entry name" value="Cytochrome c"/>
    <property type="match status" value="2"/>
</dbReference>
<dbReference type="PANTHER" id="PTHR30600:SF4">
    <property type="entry name" value="CYTOCHROME C DOMAIN-CONTAINING PROTEIN"/>
    <property type="match status" value="1"/>
</dbReference>
<dbReference type="PANTHER" id="PTHR30600">
    <property type="entry name" value="CYTOCHROME C PEROXIDASE-RELATED"/>
    <property type="match status" value="1"/>
</dbReference>
<feature type="domain" description="Cytochrome c" evidence="6">
    <location>
        <begin position="310"/>
        <end position="435"/>
    </location>
</feature>
<reference evidence="7" key="2">
    <citation type="journal article" date="2020" name="Microorganisms">
        <title>Osmotic Adaptation and Compatible Solute Biosynthesis of Phototrophic Bacteria as Revealed from Genome Analyses.</title>
        <authorList>
            <person name="Imhoff J.F."/>
            <person name="Rahn T."/>
            <person name="Kunzel S."/>
            <person name="Keller A."/>
            <person name="Neulinger S.C."/>
        </authorList>
    </citation>
    <scope>NUCLEOTIDE SEQUENCE</scope>
    <source>
        <strain evidence="7">IM 151</strain>
    </source>
</reference>
<protein>
    <submittedName>
        <fullName evidence="7">Thiol oxidoreductase</fullName>
    </submittedName>
</protein>
<evidence type="ECO:0000256" key="4">
    <source>
        <dbReference type="PROSITE-ProRule" id="PRU00433"/>
    </source>
</evidence>
<gene>
    <name evidence="7" type="ORF">CKO43_09800</name>
</gene>
<dbReference type="InterPro" id="IPR009056">
    <property type="entry name" value="Cyt_c-like_dom"/>
</dbReference>
<dbReference type="Gene3D" id="1.10.760.10">
    <property type="entry name" value="Cytochrome c-like domain"/>
    <property type="match status" value="1"/>
</dbReference>
<keyword evidence="2 4" id="KW-0479">Metal-binding</keyword>
<dbReference type="Proteomes" id="UP001041814">
    <property type="component" value="Unassembled WGS sequence"/>
</dbReference>
<evidence type="ECO:0000313" key="8">
    <source>
        <dbReference type="Proteomes" id="UP001041814"/>
    </source>
</evidence>
<accession>A0ABS1DWC2</accession>
<keyword evidence="8" id="KW-1185">Reference proteome</keyword>
<dbReference type="Pfam" id="PF06537">
    <property type="entry name" value="DHOR"/>
    <property type="match status" value="2"/>
</dbReference>